<dbReference type="InterPro" id="IPR002104">
    <property type="entry name" value="Integrase_catalytic"/>
</dbReference>
<comment type="similarity">
    <text evidence="1">Belongs to the 'phage' integrase family.</text>
</comment>
<dbReference type="AlphaFoldDB" id="A0A1G6XGG9"/>
<dbReference type="GO" id="GO:0015074">
    <property type="term" value="P:DNA integration"/>
    <property type="evidence" value="ECO:0007669"/>
    <property type="project" value="InterPro"/>
</dbReference>
<dbReference type="GO" id="GO:0003677">
    <property type="term" value="F:DNA binding"/>
    <property type="evidence" value="ECO:0007669"/>
    <property type="project" value="UniProtKB-KW"/>
</dbReference>
<feature type="domain" description="Tyr recombinase" evidence="4">
    <location>
        <begin position="227"/>
        <end position="419"/>
    </location>
</feature>
<dbReference type="InterPro" id="IPR025269">
    <property type="entry name" value="SAM-like_dom"/>
</dbReference>
<evidence type="ECO:0000313" key="6">
    <source>
        <dbReference type="Proteomes" id="UP000198757"/>
    </source>
</evidence>
<sequence>MAVAKIILDKRYESPDGGYVVKLRVTDDRKSKYFSTGHKKDALKGNKIADTLELNRKFTQREFEAIMNGKRLTDKQKEYRQAFASFEAKAVECINALPVFSFEGFEKLYMINRGAKDSLKIAFDEKAKELRAGGKVSSAVNFECCIRSIEKHKKGLRLADVTPAFLKTYERHMLDNGKSKSTIGIYLRSLRVIMNETIADGRLDKSLYPFRKAKSEKGKYTIPTSRNIKKAMSAEDLSKLFYYRSEIKAIQQAADFWKLSFLCNGMNIKDLLTLKWKNVDGDFIKFERSKTSDTKDVSEPIIAHLKPEAMAIIRKYGVKSLSPESLVFPVLSDKMDAERQYMKIQNFVHHINKNLAKICKDLKIPKITTYAARHSFATRLMQNGANVAFIQKSLGHTSSKTTAAYLGSFENDAIKDLTDKIIPIREVK</sequence>
<accession>A0A1G6XGG9</accession>
<dbReference type="SUPFAM" id="SSF56349">
    <property type="entry name" value="DNA breaking-rejoining enzymes"/>
    <property type="match status" value="1"/>
</dbReference>
<dbReference type="STRING" id="1285928.SAMN04487894_11365"/>
<keyword evidence="6" id="KW-1185">Reference proteome</keyword>
<dbReference type="PROSITE" id="PS51898">
    <property type="entry name" value="TYR_RECOMBINASE"/>
    <property type="match status" value="1"/>
</dbReference>
<dbReference type="OrthoDB" id="1094492at2"/>
<evidence type="ECO:0000313" key="5">
    <source>
        <dbReference type="EMBL" id="SDD77151.1"/>
    </source>
</evidence>
<dbReference type="GO" id="GO:0006310">
    <property type="term" value="P:DNA recombination"/>
    <property type="evidence" value="ECO:0007669"/>
    <property type="project" value="UniProtKB-KW"/>
</dbReference>
<dbReference type="Gene3D" id="1.10.150.130">
    <property type="match status" value="1"/>
</dbReference>
<dbReference type="Pfam" id="PF13102">
    <property type="entry name" value="Phage_int_SAM_5"/>
    <property type="match status" value="1"/>
</dbReference>
<name>A0A1G6XGG9_NIADE</name>
<gene>
    <name evidence="5" type="ORF">SAMN04487894_11365</name>
</gene>
<dbReference type="InterPro" id="IPR050090">
    <property type="entry name" value="Tyrosine_recombinase_XerCD"/>
</dbReference>
<evidence type="ECO:0000256" key="3">
    <source>
        <dbReference type="ARBA" id="ARBA00023172"/>
    </source>
</evidence>
<evidence type="ECO:0000256" key="2">
    <source>
        <dbReference type="ARBA" id="ARBA00023125"/>
    </source>
</evidence>
<reference evidence="6" key="1">
    <citation type="submission" date="2016-10" db="EMBL/GenBank/DDBJ databases">
        <authorList>
            <person name="Varghese N."/>
            <person name="Submissions S."/>
        </authorList>
    </citation>
    <scope>NUCLEOTIDE SEQUENCE [LARGE SCALE GENOMIC DNA]</scope>
    <source>
        <strain evidence="6">DSM 25811 / CCM 8410 / LMG 26954 / E90</strain>
    </source>
</reference>
<dbReference type="EMBL" id="FMZO01000013">
    <property type="protein sequence ID" value="SDD77151.1"/>
    <property type="molecule type" value="Genomic_DNA"/>
</dbReference>
<dbReference type="InterPro" id="IPR013762">
    <property type="entry name" value="Integrase-like_cat_sf"/>
</dbReference>
<dbReference type="Pfam" id="PF00589">
    <property type="entry name" value="Phage_integrase"/>
    <property type="match status" value="1"/>
</dbReference>
<dbReference type="InterPro" id="IPR010998">
    <property type="entry name" value="Integrase_recombinase_N"/>
</dbReference>
<keyword evidence="2" id="KW-0238">DNA-binding</keyword>
<dbReference type="InterPro" id="IPR011010">
    <property type="entry name" value="DNA_brk_join_enz"/>
</dbReference>
<dbReference type="PANTHER" id="PTHR30349:SF64">
    <property type="entry name" value="PROPHAGE INTEGRASE INTD-RELATED"/>
    <property type="match status" value="1"/>
</dbReference>
<keyword evidence="3" id="KW-0233">DNA recombination</keyword>
<dbReference type="Gene3D" id="1.10.443.10">
    <property type="entry name" value="Intergrase catalytic core"/>
    <property type="match status" value="1"/>
</dbReference>
<protein>
    <submittedName>
        <fullName evidence="5">Site-specific recombinase XerD</fullName>
    </submittedName>
</protein>
<dbReference type="Proteomes" id="UP000198757">
    <property type="component" value="Unassembled WGS sequence"/>
</dbReference>
<evidence type="ECO:0000256" key="1">
    <source>
        <dbReference type="ARBA" id="ARBA00008857"/>
    </source>
</evidence>
<evidence type="ECO:0000259" key="4">
    <source>
        <dbReference type="PROSITE" id="PS51898"/>
    </source>
</evidence>
<dbReference type="PANTHER" id="PTHR30349">
    <property type="entry name" value="PHAGE INTEGRASE-RELATED"/>
    <property type="match status" value="1"/>
</dbReference>
<proteinExistence type="inferred from homology"/>
<organism evidence="5 6">
    <name type="scientific">Niabella drilacis (strain DSM 25811 / CCM 8410 / CCUG 62505 / LMG 26954 / E90)</name>
    <dbReference type="NCBI Taxonomy" id="1285928"/>
    <lineage>
        <taxon>Bacteria</taxon>
        <taxon>Pseudomonadati</taxon>
        <taxon>Bacteroidota</taxon>
        <taxon>Chitinophagia</taxon>
        <taxon>Chitinophagales</taxon>
        <taxon>Chitinophagaceae</taxon>
        <taxon>Niabella</taxon>
    </lineage>
</organism>